<evidence type="ECO:0008006" key="4">
    <source>
        <dbReference type="Google" id="ProtNLM"/>
    </source>
</evidence>
<feature type="transmembrane region" description="Helical" evidence="1">
    <location>
        <begin position="114"/>
        <end position="133"/>
    </location>
</feature>
<evidence type="ECO:0000256" key="1">
    <source>
        <dbReference type="SAM" id="Phobius"/>
    </source>
</evidence>
<keyword evidence="1" id="KW-1133">Transmembrane helix</keyword>
<dbReference type="Proteomes" id="UP000316621">
    <property type="component" value="Chromosome 9"/>
</dbReference>
<gene>
    <name evidence="2" type="ORF">C5167_001103</name>
</gene>
<keyword evidence="1" id="KW-0472">Membrane</keyword>
<evidence type="ECO:0000313" key="3">
    <source>
        <dbReference type="Proteomes" id="UP000316621"/>
    </source>
</evidence>
<keyword evidence="1" id="KW-0812">Transmembrane</keyword>
<evidence type="ECO:0000313" key="2">
    <source>
        <dbReference type="EMBL" id="RZC75998.1"/>
    </source>
</evidence>
<organism evidence="2 3">
    <name type="scientific">Papaver somniferum</name>
    <name type="common">Opium poppy</name>
    <dbReference type="NCBI Taxonomy" id="3469"/>
    <lineage>
        <taxon>Eukaryota</taxon>
        <taxon>Viridiplantae</taxon>
        <taxon>Streptophyta</taxon>
        <taxon>Embryophyta</taxon>
        <taxon>Tracheophyta</taxon>
        <taxon>Spermatophyta</taxon>
        <taxon>Magnoliopsida</taxon>
        <taxon>Ranunculales</taxon>
        <taxon>Papaveraceae</taxon>
        <taxon>Papaveroideae</taxon>
        <taxon>Papaver</taxon>
    </lineage>
</organism>
<dbReference type="AlphaFoldDB" id="A0A4Y7KV01"/>
<sequence>MSELIPGLKPCDVVARQLQCASIHHQRFLDVAALIEESNKVEIRKAGFQPKRRSREIPGDKHIGIQASQHDSHLATTFFIKQGFHMNRKIGGGGLQLPPASTFLCITGFSTHAVLPRIGIVMTMLAMVIAVLVKRKPFRKDIDESKLKQKAEEKEAVSHLVNLPEEIHDEIFLQLPGTSILALRNLHYFLEFRNAAD</sequence>
<proteinExistence type="predicted"/>
<reference evidence="2 3" key="1">
    <citation type="journal article" date="2018" name="Science">
        <title>The opium poppy genome and morphinan production.</title>
        <authorList>
            <person name="Guo L."/>
            <person name="Winzer T."/>
            <person name="Yang X."/>
            <person name="Li Y."/>
            <person name="Ning Z."/>
            <person name="He Z."/>
            <person name="Teodor R."/>
            <person name="Lu Y."/>
            <person name="Bowser T.A."/>
            <person name="Graham I.A."/>
            <person name="Ye K."/>
        </authorList>
    </citation>
    <scope>NUCLEOTIDE SEQUENCE [LARGE SCALE GENOMIC DNA]</scope>
    <source>
        <strain evidence="3">cv. HN1</strain>
        <tissue evidence="2">Leaves</tissue>
    </source>
</reference>
<dbReference type="Gramene" id="RZC75998">
    <property type="protein sequence ID" value="RZC75998"/>
    <property type="gene ID" value="C5167_001103"/>
</dbReference>
<name>A0A4Y7KV01_PAPSO</name>
<keyword evidence="3" id="KW-1185">Reference proteome</keyword>
<accession>A0A4Y7KV01</accession>
<dbReference type="EMBL" id="CM010723">
    <property type="protein sequence ID" value="RZC75998.1"/>
    <property type="molecule type" value="Genomic_DNA"/>
</dbReference>
<protein>
    <recommendedName>
        <fullName evidence="4">F-box domain-containing protein</fullName>
    </recommendedName>
</protein>